<accession>A0A239T132</accession>
<name>A0A239T132_9BURK</name>
<dbReference type="Proteomes" id="UP000215126">
    <property type="component" value="Chromosome 1"/>
</dbReference>
<dbReference type="RefSeq" id="WP_371328951.1">
    <property type="nucleotide sequence ID" value="NZ_CABPRX010000009.1"/>
</dbReference>
<reference evidence="1 2" key="1">
    <citation type="submission" date="2017-06" db="EMBL/GenBank/DDBJ databases">
        <authorList>
            <consortium name="Pathogen Informatics"/>
        </authorList>
    </citation>
    <scope>NUCLEOTIDE SEQUENCE [LARGE SCALE GENOMIC DNA]</scope>
    <source>
        <strain evidence="1 2">NCTC13161</strain>
    </source>
</reference>
<evidence type="ECO:0000313" key="1">
    <source>
        <dbReference type="EMBL" id="SNU90533.1"/>
    </source>
</evidence>
<proteinExistence type="predicted"/>
<protein>
    <submittedName>
        <fullName evidence="1">Uncharacterized protein</fullName>
    </submittedName>
</protein>
<gene>
    <name evidence="1" type="ORF">SAMEA4530655_05010</name>
</gene>
<organism evidence="1 2">
    <name type="scientific">Pandoraea sputorum</name>
    <dbReference type="NCBI Taxonomy" id="93222"/>
    <lineage>
        <taxon>Bacteria</taxon>
        <taxon>Pseudomonadati</taxon>
        <taxon>Pseudomonadota</taxon>
        <taxon>Betaproteobacteria</taxon>
        <taxon>Burkholderiales</taxon>
        <taxon>Burkholderiaceae</taxon>
        <taxon>Pandoraea</taxon>
    </lineage>
</organism>
<sequence length="67" mass="7720">MHSRASDSETPVWNQALLDSFGGDARASFKPGQAMPDRYRNQADRETACSYHWNGNVHTYHYFKDAR</sequence>
<keyword evidence="2" id="KW-1185">Reference proteome</keyword>
<dbReference type="EMBL" id="LT906435">
    <property type="protein sequence ID" value="SNU90533.1"/>
    <property type="molecule type" value="Genomic_DNA"/>
</dbReference>
<dbReference type="NCBIfam" id="NF041295">
    <property type="entry name" value="dynobact_RiPP"/>
    <property type="match status" value="1"/>
</dbReference>
<dbReference type="GeneID" id="97127956"/>
<dbReference type="AlphaFoldDB" id="A0A239T132"/>
<evidence type="ECO:0000313" key="2">
    <source>
        <dbReference type="Proteomes" id="UP000215126"/>
    </source>
</evidence>